<dbReference type="InterPro" id="IPR051918">
    <property type="entry name" value="STPP_CPPED1"/>
</dbReference>
<dbReference type="PANTHER" id="PTHR43143:SF1">
    <property type="entry name" value="SERINE_THREONINE-PROTEIN PHOSPHATASE CPPED1"/>
    <property type="match status" value="1"/>
</dbReference>
<evidence type="ECO:0000313" key="2">
    <source>
        <dbReference type="EMBL" id="GGC06525.1"/>
    </source>
</evidence>
<name>A0A916TTE7_9SPHN</name>
<gene>
    <name evidence="2" type="ORF">GCM10011494_26410</name>
</gene>
<feature type="domain" description="Calcineurin-like phosphoesterase" evidence="1">
    <location>
        <begin position="75"/>
        <end position="299"/>
    </location>
</feature>
<evidence type="ECO:0000313" key="3">
    <source>
        <dbReference type="Proteomes" id="UP000608154"/>
    </source>
</evidence>
<dbReference type="GO" id="GO:0016787">
    <property type="term" value="F:hydrolase activity"/>
    <property type="evidence" value="ECO:0007669"/>
    <property type="project" value="InterPro"/>
</dbReference>
<dbReference type="EMBL" id="BMHK01000018">
    <property type="protein sequence ID" value="GGC06525.1"/>
    <property type="molecule type" value="Genomic_DNA"/>
</dbReference>
<accession>A0A916TTE7</accession>
<keyword evidence="3" id="KW-1185">Reference proteome</keyword>
<dbReference type="InterPro" id="IPR029052">
    <property type="entry name" value="Metallo-depent_PP-like"/>
</dbReference>
<dbReference type="Pfam" id="PF00149">
    <property type="entry name" value="Metallophos"/>
    <property type="match status" value="1"/>
</dbReference>
<dbReference type="RefSeq" id="WP_188772021.1">
    <property type="nucleotide sequence ID" value="NZ_BMHK01000018.1"/>
</dbReference>
<reference evidence="2" key="2">
    <citation type="submission" date="2020-09" db="EMBL/GenBank/DDBJ databases">
        <authorList>
            <person name="Sun Q."/>
            <person name="Zhou Y."/>
        </authorList>
    </citation>
    <scope>NUCLEOTIDE SEQUENCE</scope>
    <source>
        <strain evidence="2">CGMCC 1.15095</strain>
    </source>
</reference>
<dbReference type="AlphaFoldDB" id="A0A916TTE7"/>
<reference evidence="2" key="1">
    <citation type="journal article" date="2014" name="Int. J. Syst. Evol. Microbiol.">
        <title>Complete genome sequence of Corynebacterium casei LMG S-19264T (=DSM 44701T), isolated from a smear-ripened cheese.</title>
        <authorList>
            <consortium name="US DOE Joint Genome Institute (JGI-PGF)"/>
            <person name="Walter F."/>
            <person name="Albersmeier A."/>
            <person name="Kalinowski J."/>
            <person name="Ruckert C."/>
        </authorList>
    </citation>
    <scope>NUCLEOTIDE SEQUENCE</scope>
    <source>
        <strain evidence="2">CGMCC 1.15095</strain>
    </source>
</reference>
<comment type="caution">
    <text evidence="2">The sequence shown here is derived from an EMBL/GenBank/DDBJ whole genome shotgun (WGS) entry which is preliminary data.</text>
</comment>
<evidence type="ECO:0000259" key="1">
    <source>
        <dbReference type="Pfam" id="PF00149"/>
    </source>
</evidence>
<dbReference type="Proteomes" id="UP000608154">
    <property type="component" value="Unassembled WGS sequence"/>
</dbReference>
<sequence length="363" mass="41297">MKTAYLERTVSSTRRAASFRPTMSAARKYFTAAGLVFLLCGCANAREEALNFQTNVSTPAKPWTQRPAAEPETLRFAVVGDRTGLARPGVFEQAMVQLTWMKPEFVINVGDLLEGYSDDRAELEREWSHIEAAVEKADLPFFYVAGNHDLGTDTQLEMWRERRGEPWYWFKFKNVLFVVLDTEDPPAPMPAEMAATFRMMAKRMEADPVAVEREIALSVSKENKRREEAESLSPLQKARFSEQQIEWAEKLLAEEQDVRWTFVLMHKPAWSLDSQGFERIERALRDRNYTVIAGHNHYYRREIRSGHDYLTMGSTGAVSHQSGPGSMDHIAWITVSAGEPDVSLIKLSSLLDRDARSGQTLAR</sequence>
<organism evidence="2 3">
    <name type="scientific">Novosphingobium endophyticum</name>
    <dbReference type="NCBI Taxonomy" id="1955250"/>
    <lineage>
        <taxon>Bacteria</taxon>
        <taxon>Pseudomonadati</taxon>
        <taxon>Pseudomonadota</taxon>
        <taxon>Alphaproteobacteria</taxon>
        <taxon>Sphingomonadales</taxon>
        <taxon>Sphingomonadaceae</taxon>
        <taxon>Novosphingobium</taxon>
    </lineage>
</organism>
<dbReference type="PANTHER" id="PTHR43143">
    <property type="entry name" value="METALLOPHOSPHOESTERASE, CALCINEURIN SUPERFAMILY"/>
    <property type="match status" value="1"/>
</dbReference>
<dbReference type="SUPFAM" id="SSF56300">
    <property type="entry name" value="Metallo-dependent phosphatases"/>
    <property type="match status" value="1"/>
</dbReference>
<protein>
    <recommendedName>
        <fullName evidence="1">Calcineurin-like phosphoesterase domain-containing protein</fullName>
    </recommendedName>
</protein>
<proteinExistence type="predicted"/>
<dbReference type="InterPro" id="IPR004843">
    <property type="entry name" value="Calcineurin-like_PHP"/>
</dbReference>
<dbReference type="Gene3D" id="3.60.21.10">
    <property type="match status" value="1"/>
</dbReference>